<evidence type="ECO:0000256" key="6">
    <source>
        <dbReference type="SAM" id="Phobius"/>
    </source>
</evidence>
<dbReference type="NCBIfam" id="TIGR00765">
    <property type="entry name" value="yihY_not_rbn"/>
    <property type="match status" value="1"/>
</dbReference>
<feature type="transmembrane region" description="Helical" evidence="6">
    <location>
        <begin position="173"/>
        <end position="193"/>
    </location>
</feature>
<dbReference type="Proteomes" id="UP000010523">
    <property type="component" value="Unassembled WGS sequence"/>
</dbReference>
<dbReference type="EMBL" id="AFEU01000001">
    <property type="protein sequence ID" value="EIJ82127.1"/>
    <property type="molecule type" value="Genomic_DNA"/>
</dbReference>
<proteinExistence type="predicted"/>
<dbReference type="PATRIC" id="fig|997296.3.peg.936"/>
<evidence type="ECO:0000256" key="2">
    <source>
        <dbReference type="ARBA" id="ARBA00022475"/>
    </source>
</evidence>
<dbReference type="RefSeq" id="WP_003350922.1">
    <property type="nucleotide sequence ID" value="NZ_AFEU01000001.1"/>
</dbReference>
<keyword evidence="3 6" id="KW-0812">Transmembrane</keyword>
<dbReference type="OrthoDB" id="9775903at2"/>
<keyword evidence="4 6" id="KW-1133">Transmembrane helix</keyword>
<keyword evidence="5 6" id="KW-0472">Membrane</keyword>
<dbReference type="PANTHER" id="PTHR30213">
    <property type="entry name" value="INNER MEMBRANE PROTEIN YHJD"/>
    <property type="match status" value="1"/>
</dbReference>
<evidence type="ECO:0000256" key="1">
    <source>
        <dbReference type="ARBA" id="ARBA00004651"/>
    </source>
</evidence>
<dbReference type="AlphaFoldDB" id="I3E6K6"/>
<dbReference type="PIRSF" id="PIRSF035875">
    <property type="entry name" value="RNase_BN"/>
    <property type="match status" value="1"/>
</dbReference>
<feature type="transmembrane region" description="Helical" evidence="6">
    <location>
        <begin position="238"/>
        <end position="260"/>
    </location>
</feature>
<keyword evidence="8" id="KW-1185">Reference proteome</keyword>
<sequence>MGRKNSLFIRQLWMRIQRNDVPGLAAQLAYFFLLSLFPLLIFFVTLLPYLPITEDDLLRLIEDFAPRQTMVLIESNINQIMSKNGKLLSFGIIAAFWSASNGLDAIVKAFNNAYEVKESRPFLIARGMAILLTVGMIIVFIVALLLPVFGRQIGLFLFSEFGLSSEFLVTWNAIRWFVSSIILFVIFTVLYWIAPNKKLTCISAVPGALFATVGWILTSLAFSYYVSNFGNYSAAYGSIGAVIVLMIWFYLTGFIIIIGGEINAIFSRQKEGC</sequence>
<evidence type="ECO:0000256" key="4">
    <source>
        <dbReference type="ARBA" id="ARBA00022989"/>
    </source>
</evidence>
<feature type="transmembrane region" description="Helical" evidence="6">
    <location>
        <begin position="128"/>
        <end position="153"/>
    </location>
</feature>
<evidence type="ECO:0000256" key="5">
    <source>
        <dbReference type="ARBA" id="ARBA00023136"/>
    </source>
</evidence>
<feature type="transmembrane region" description="Helical" evidence="6">
    <location>
        <begin position="87"/>
        <end position="107"/>
    </location>
</feature>
<dbReference type="GO" id="GO:0005886">
    <property type="term" value="C:plasma membrane"/>
    <property type="evidence" value="ECO:0007669"/>
    <property type="project" value="UniProtKB-SubCell"/>
</dbReference>
<name>I3E6K6_BACMT</name>
<accession>I3E6K6</accession>
<evidence type="ECO:0000256" key="3">
    <source>
        <dbReference type="ARBA" id="ARBA00022692"/>
    </source>
</evidence>
<dbReference type="InterPro" id="IPR017039">
    <property type="entry name" value="Virul_fac_BrkB"/>
</dbReference>
<dbReference type="eggNOG" id="COG1295">
    <property type="taxonomic scope" value="Bacteria"/>
</dbReference>
<reference evidence="7 8" key="1">
    <citation type="journal article" date="2012" name="Appl. Environ. Microbiol.">
        <title>Genome Sequence of Thermotolerant Bacillus methanolicus: Features and Regulation Related to Methylotrophy and Production of L-Lysine and L-Glutamate from Methanol.</title>
        <authorList>
            <person name="Heggeset T.M."/>
            <person name="Krog A."/>
            <person name="Balzer S."/>
            <person name="Wentzel A."/>
            <person name="Ellingsen T.E."/>
            <person name="Brautaset T."/>
        </authorList>
    </citation>
    <scope>NUCLEOTIDE SEQUENCE [LARGE SCALE GENOMIC DNA]</scope>
    <source>
        <strain evidence="7 8">PB1</strain>
    </source>
</reference>
<feature type="transmembrane region" description="Helical" evidence="6">
    <location>
        <begin position="21"/>
        <end position="50"/>
    </location>
</feature>
<protein>
    <submittedName>
        <fullName evidence="7">Ribonuclease BN</fullName>
    </submittedName>
</protein>
<comment type="subcellular location">
    <subcellularLocation>
        <location evidence="1">Cell membrane</location>
        <topology evidence="1">Multi-pass membrane protein</topology>
    </subcellularLocation>
</comment>
<organism evidence="7 8">
    <name type="scientific">Bacillus methanolicus PB1</name>
    <dbReference type="NCBI Taxonomy" id="997296"/>
    <lineage>
        <taxon>Bacteria</taxon>
        <taxon>Bacillati</taxon>
        <taxon>Bacillota</taxon>
        <taxon>Bacilli</taxon>
        <taxon>Bacillales</taxon>
        <taxon>Bacillaceae</taxon>
        <taxon>Bacillus</taxon>
    </lineage>
</organism>
<comment type="caution">
    <text evidence="7">The sequence shown here is derived from an EMBL/GenBank/DDBJ whole genome shotgun (WGS) entry which is preliminary data.</text>
</comment>
<gene>
    <name evidence="7" type="ORF">PB1_04295</name>
</gene>
<dbReference type="Pfam" id="PF03631">
    <property type="entry name" value="Virul_fac_BrkB"/>
    <property type="match status" value="1"/>
</dbReference>
<keyword evidence="2" id="KW-1003">Cell membrane</keyword>
<dbReference type="PANTHER" id="PTHR30213:SF0">
    <property type="entry name" value="UPF0761 MEMBRANE PROTEIN YIHY"/>
    <property type="match status" value="1"/>
</dbReference>
<evidence type="ECO:0000313" key="8">
    <source>
        <dbReference type="Proteomes" id="UP000010523"/>
    </source>
</evidence>
<dbReference type="STRING" id="997296.PB1_04295"/>
<feature type="transmembrane region" description="Helical" evidence="6">
    <location>
        <begin position="205"/>
        <end position="226"/>
    </location>
</feature>
<evidence type="ECO:0000313" key="7">
    <source>
        <dbReference type="EMBL" id="EIJ82127.1"/>
    </source>
</evidence>